<evidence type="ECO:0000256" key="1">
    <source>
        <dbReference type="SAM" id="MobiDB-lite"/>
    </source>
</evidence>
<evidence type="ECO:0000313" key="3">
    <source>
        <dbReference type="Proteomes" id="UP000008694"/>
    </source>
</evidence>
<evidence type="ECO:0000313" key="2">
    <source>
        <dbReference type="EMBL" id="EFH70402.1"/>
    </source>
</evidence>
<protein>
    <submittedName>
        <fullName evidence="2">Predicted protein</fullName>
    </submittedName>
</protein>
<dbReference type="EMBL" id="GL348713">
    <property type="protein sequence ID" value="EFH70402.1"/>
    <property type="molecule type" value="Genomic_DNA"/>
</dbReference>
<name>D7KD71_ARALL</name>
<feature type="compositionally biased region" description="Polar residues" evidence="1">
    <location>
        <begin position="84"/>
        <end position="93"/>
    </location>
</feature>
<dbReference type="Proteomes" id="UP000008694">
    <property type="component" value="Unassembled WGS sequence"/>
</dbReference>
<sequence>DPAKEPPLTSSQSGETHRSKAQLPLLAGATITSRRAVRNKIQSTVVLNQQNEGTASLAAVKESHQQVMSQRPNHTSHHRRRKTLTTASLPHPSTDTEDQ</sequence>
<feature type="region of interest" description="Disordered" evidence="1">
    <location>
        <begin position="1"/>
        <end position="23"/>
    </location>
</feature>
<accession>D7KD71</accession>
<dbReference type="Gramene" id="Al_scaffold_0001_4189">
    <property type="protein sequence ID" value="Al_scaffold_0001_4189"/>
    <property type="gene ID" value="Al_scaffold_0001_4189"/>
</dbReference>
<gene>
    <name evidence="2" type="ORF">ARALYDRAFT_681866</name>
</gene>
<reference evidence="3" key="1">
    <citation type="journal article" date="2011" name="Nat. Genet.">
        <title>The Arabidopsis lyrata genome sequence and the basis of rapid genome size change.</title>
        <authorList>
            <person name="Hu T.T."/>
            <person name="Pattyn P."/>
            <person name="Bakker E.G."/>
            <person name="Cao J."/>
            <person name="Cheng J.-F."/>
            <person name="Clark R.M."/>
            <person name="Fahlgren N."/>
            <person name="Fawcett J.A."/>
            <person name="Grimwood J."/>
            <person name="Gundlach H."/>
            <person name="Haberer G."/>
            <person name="Hollister J.D."/>
            <person name="Ossowski S."/>
            <person name="Ottilar R.P."/>
            <person name="Salamov A.A."/>
            <person name="Schneeberger K."/>
            <person name="Spannagl M."/>
            <person name="Wang X."/>
            <person name="Yang L."/>
            <person name="Nasrallah M.E."/>
            <person name="Bergelson J."/>
            <person name="Carrington J.C."/>
            <person name="Gaut B.S."/>
            <person name="Schmutz J."/>
            <person name="Mayer K.F.X."/>
            <person name="Van de Peer Y."/>
            <person name="Grigoriev I.V."/>
            <person name="Nordborg M."/>
            <person name="Weigel D."/>
            <person name="Guo Y.-L."/>
        </authorList>
    </citation>
    <scope>NUCLEOTIDE SEQUENCE [LARGE SCALE GENOMIC DNA]</scope>
    <source>
        <strain evidence="3">cv. MN47</strain>
    </source>
</reference>
<keyword evidence="3" id="KW-1185">Reference proteome</keyword>
<feature type="non-terminal residue" evidence="2">
    <location>
        <position position="1"/>
    </location>
</feature>
<dbReference type="HOGENOM" id="CLU_2326783_0_0_1"/>
<feature type="region of interest" description="Disordered" evidence="1">
    <location>
        <begin position="61"/>
        <end position="99"/>
    </location>
</feature>
<feature type="compositionally biased region" description="Basic residues" evidence="1">
    <location>
        <begin position="74"/>
        <end position="83"/>
    </location>
</feature>
<proteinExistence type="predicted"/>
<dbReference type="AlphaFoldDB" id="D7KD71"/>
<organism evidence="3">
    <name type="scientific">Arabidopsis lyrata subsp. lyrata</name>
    <name type="common">Lyre-leaved rock-cress</name>
    <dbReference type="NCBI Taxonomy" id="81972"/>
    <lineage>
        <taxon>Eukaryota</taxon>
        <taxon>Viridiplantae</taxon>
        <taxon>Streptophyta</taxon>
        <taxon>Embryophyta</taxon>
        <taxon>Tracheophyta</taxon>
        <taxon>Spermatophyta</taxon>
        <taxon>Magnoliopsida</taxon>
        <taxon>eudicotyledons</taxon>
        <taxon>Gunneridae</taxon>
        <taxon>Pentapetalae</taxon>
        <taxon>rosids</taxon>
        <taxon>malvids</taxon>
        <taxon>Brassicales</taxon>
        <taxon>Brassicaceae</taxon>
        <taxon>Camelineae</taxon>
        <taxon>Arabidopsis</taxon>
    </lineage>
</organism>